<dbReference type="InterPro" id="IPR050330">
    <property type="entry name" value="Bact_OuterMem_StrucFunc"/>
</dbReference>
<dbReference type="Gene3D" id="3.30.1330.60">
    <property type="entry name" value="OmpA-like domain"/>
    <property type="match status" value="1"/>
</dbReference>
<keyword evidence="6" id="KW-0406">Ion transport</keyword>
<evidence type="ECO:0000256" key="5">
    <source>
        <dbReference type="ARBA" id="ARBA00022729"/>
    </source>
</evidence>
<evidence type="ECO:0000256" key="2">
    <source>
        <dbReference type="ARBA" id="ARBA00022448"/>
    </source>
</evidence>
<reference evidence="13" key="2">
    <citation type="submission" date="2020-09" db="EMBL/GenBank/DDBJ databases">
        <authorList>
            <person name="Sun Q."/>
            <person name="Zhou Y."/>
        </authorList>
    </citation>
    <scope>NUCLEOTIDE SEQUENCE</scope>
    <source>
        <strain evidence="13">CGMCC 1.12997</strain>
    </source>
</reference>
<accession>A0A917GZI2</accession>
<reference evidence="13" key="1">
    <citation type="journal article" date="2014" name="Int. J. Syst. Evol. Microbiol.">
        <title>Complete genome sequence of Corynebacterium casei LMG S-19264T (=DSM 44701T), isolated from a smear-ripened cheese.</title>
        <authorList>
            <consortium name="US DOE Joint Genome Institute (JGI-PGF)"/>
            <person name="Walter F."/>
            <person name="Albersmeier A."/>
            <person name="Kalinowski J."/>
            <person name="Ruckert C."/>
        </authorList>
    </citation>
    <scope>NUCLEOTIDE SEQUENCE</scope>
    <source>
        <strain evidence="13">CGMCC 1.12997</strain>
    </source>
</reference>
<dbReference type="SUPFAM" id="SSF103088">
    <property type="entry name" value="OmpA-like"/>
    <property type="match status" value="1"/>
</dbReference>
<organism evidence="13 14">
    <name type="scientific">Edaphobacter dinghuensis</name>
    <dbReference type="NCBI Taxonomy" id="1560005"/>
    <lineage>
        <taxon>Bacteria</taxon>
        <taxon>Pseudomonadati</taxon>
        <taxon>Acidobacteriota</taxon>
        <taxon>Terriglobia</taxon>
        <taxon>Terriglobales</taxon>
        <taxon>Acidobacteriaceae</taxon>
        <taxon>Edaphobacter</taxon>
    </lineage>
</organism>
<evidence type="ECO:0000256" key="1">
    <source>
        <dbReference type="ARBA" id="ARBA00004571"/>
    </source>
</evidence>
<comment type="subcellular location">
    <subcellularLocation>
        <location evidence="1">Cell outer membrane</location>
        <topology evidence="1">Multi-pass membrane protein</topology>
    </subcellularLocation>
</comment>
<gene>
    <name evidence="13" type="ORF">GCM10011585_00670</name>
</gene>
<sequence length="419" mass="44852">MMRLMNVALIFVMAGTSAAIAQQRPANSTSTVPRFDLSLGYSNIRANAPPGGCDCFDMNGGYASVDFHLKDWLSIAGEFTGGHANNISMLGQNLTLLTFMAGSKISYTGHRLVPYGQVLFGGAHGSDSYFPTNTSSTSSASSWALSTGGGLDLNINRRFAIRALEMQYLRTALPNGTNDAQNHLMIGAGIVIKFGGSHEAPPAPLLAQQQNELSFTCTTNVANIDQGQTLEIIGNTMTEPDRLDVNYSWSSNGGTIEGSGRRVTINTTGMSPGDYRVTGHASLVSSPSTTAECEAAFRVHQHVESTQTSAALSQADNAENEKVFHENVQDALFDYDSYQIRSDAQVAIDHAAQYLKEHPEINVMIGGYSDERGSAEYNLALGEKRADAARKALIADGVAADRLQIISYGKEAQVCTAEN</sequence>
<dbReference type="InterPro" id="IPR006664">
    <property type="entry name" value="OMP_bac"/>
</dbReference>
<dbReference type="Pfam" id="PF00691">
    <property type="entry name" value="OmpA"/>
    <property type="match status" value="1"/>
</dbReference>
<dbReference type="InterPro" id="IPR011250">
    <property type="entry name" value="OMP/PagP_B-barrel"/>
</dbReference>
<dbReference type="AlphaFoldDB" id="A0A917GZI2"/>
<evidence type="ECO:0000259" key="12">
    <source>
        <dbReference type="PROSITE" id="PS51123"/>
    </source>
</evidence>
<feature type="chain" id="PRO_5037088947" description="OmpA-like domain-containing protein" evidence="11">
    <location>
        <begin position="22"/>
        <end position="419"/>
    </location>
</feature>
<dbReference type="InterPro" id="IPR006665">
    <property type="entry name" value="OmpA-like"/>
</dbReference>
<evidence type="ECO:0000313" key="14">
    <source>
        <dbReference type="Proteomes" id="UP000647241"/>
    </source>
</evidence>
<evidence type="ECO:0000256" key="4">
    <source>
        <dbReference type="ARBA" id="ARBA00022692"/>
    </source>
</evidence>
<dbReference type="PROSITE" id="PS51123">
    <property type="entry name" value="OMPA_2"/>
    <property type="match status" value="1"/>
</dbReference>
<keyword evidence="3" id="KW-1134">Transmembrane beta strand</keyword>
<evidence type="ECO:0000256" key="3">
    <source>
        <dbReference type="ARBA" id="ARBA00022452"/>
    </source>
</evidence>
<keyword evidence="8 10" id="KW-0472">Membrane</keyword>
<evidence type="ECO:0000256" key="9">
    <source>
        <dbReference type="ARBA" id="ARBA00023237"/>
    </source>
</evidence>
<proteinExistence type="predicted"/>
<dbReference type="Pfam" id="PF13505">
    <property type="entry name" value="OMP_b-brl"/>
    <property type="match status" value="1"/>
</dbReference>
<dbReference type="SUPFAM" id="SSF56925">
    <property type="entry name" value="OMPA-like"/>
    <property type="match status" value="1"/>
</dbReference>
<dbReference type="GO" id="GO:0006811">
    <property type="term" value="P:monoatomic ion transport"/>
    <property type="evidence" value="ECO:0007669"/>
    <property type="project" value="UniProtKB-KW"/>
</dbReference>
<dbReference type="Proteomes" id="UP000647241">
    <property type="component" value="Unassembled WGS sequence"/>
</dbReference>
<evidence type="ECO:0000256" key="7">
    <source>
        <dbReference type="ARBA" id="ARBA00023114"/>
    </source>
</evidence>
<dbReference type="GO" id="GO:0046930">
    <property type="term" value="C:pore complex"/>
    <property type="evidence" value="ECO:0007669"/>
    <property type="project" value="UniProtKB-KW"/>
</dbReference>
<dbReference type="GO" id="GO:0009279">
    <property type="term" value="C:cell outer membrane"/>
    <property type="evidence" value="ECO:0007669"/>
    <property type="project" value="UniProtKB-SubCell"/>
</dbReference>
<dbReference type="Gene3D" id="2.40.160.20">
    <property type="match status" value="1"/>
</dbReference>
<dbReference type="CDD" id="cd07185">
    <property type="entry name" value="OmpA_C-like"/>
    <property type="match status" value="1"/>
</dbReference>
<feature type="signal peptide" evidence="11">
    <location>
        <begin position="1"/>
        <end position="21"/>
    </location>
</feature>
<keyword evidence="4" id="KW-0812">Transmembrane</keyword>
<keyword evidence="14" id="KW-1185">Reference proteome</keyword>
<dbReference type="EMBL" id="BMGT01000001">
    <property type="protein sequence ID" value="GGG63070.1"/>
    <property type="molecule type" value="Genomic_DNA"/>
</dbReference>
<evidence type="ECO:0000313" key="13">
    <source>
        <dbReference type="EMBL" id="GGG63070.1"/>
    </source>
</evidence>
<protein>
    <recommendedName>
        <fullName evidence="12">OmpA-like domain-containing protein</fullName>
    </recommendedName>
</protein>
<dbReference type="RefSeq" id="WP_229738969.1">
    <property type="nucleotide sequence ID" value="NZ_BMGT01000001.1"/>
</dbReference>
<dbReference type="PRINTS" id="PR01021">
    <property type="entry name" value="OMPADOMAIN"/>
</dbReference>
<dbReference type="GO" id="GO:0015288">
    <property type="term" value="F:porin activity"/>
    <property type="evidence" value="ECO:0007669"/>
    <property type="project" value="UniProtKB-KW"/>
</dbReference>
<keyword evidence="5 11" id="KW-0732">Signal</keyword>
<keyword evidence="9" id="KW-0998">Cell outer membrane</keyword>
<keyword evidence="2" id="KW-0813">Transport</keyword>
<keyword evidence="7" id="KW-0626">Porin</keyword>
<evidence type="ECO:0000256" key="11">
    <source>
        <dbReference type="SAM" id="SignalP"/>
    </source>
</evidence>
<comment type="caution">
    <text evidence="13">The sequence shown here is derived from an EMBL/GenBank/DDBJ whole genome shotgun (WGS) entry which is preliminary data.</text>
</comment>
<evidence type="ECO:0000256" key="6">
    <source>
        <dbReference type="ARBA" id="ARBA00023065"/>
    </source>
</evidence>
<evidence type="ECO:0000256" key="10">
    <source>
        <dbReference type="PROSITE-ProRule" id="PRU00473"/>
    </source>
</evidence>
<evidence type="ECO:0000256" key="8">
    <source>
        <dbReference type="ARBA" id="ARBA00023136"/>
    </source>
</evidence>
<dbReference type="InterPro" id="IPR036737">
    <property type="entry name" value="OmpA-like_sf"/>
</dbReference>
<name>A0A917GZI2_9BACT</name>
<dbReference type="PANTHER" id="PTHR30329:SF21">
    <property type="entry name" value="LIPOPROTEIN YIAD-RELATED"/>
    <property type="match status" value="1"/>
</dbReference>
<dbReference type="PANTHER" id="PTHR30329">
    <property type="entry name" value="STATOR ELEMENT OF FLAGELLAR MOTOR COMPLEX"/>
    <property type="match status" value="1"/>
</dbReference>
<dbReference type="InterPro" id="IPR027385">
    <property type="entry name" value="Beta-barrel_OMP"/>
</dbReference>
<feature type="domain" description="OmpA-like" evidence="12">
    <location>
        <begin position="320"/>
        <end position="419"/>
    </location>
</feature>